<feature type="domain" description="Protein kinase" evidence="5">
    <location>
        <begin position="47"/>
        <end position="307"/>
    </location>
</feature>
<evidence type="ECO:0000313" key="7">
    <source>
        <dbReference type="Proteomes" id="UP000236173"/>
    </source>
</evidence>
<sequence length="636" mass="70731">MTIPTQFCPECGADCATTVHHCPHCGEPLPAPFQRLLGRGTVLANRYRIERLLGCGGFGAVYLATDTRFQQRQVAIKENHDPAVLNAFLKEAELLATLQHPHLPRVSDFFTEQPLAIPQPRAYMVMDYIAGEELWERIQRQGRLSFSELLPLLVGVFDALDYLHSHSPPIVHRDIKPQNIRIAPDGRAFLVDFGVAKLGTGMTTTGARAVTPGFAPPEQYRMAGETDERSDQYALAATIYCALTGQIPPEATVREHALVSGRPDPLTPPEQFVPNLPRFASRALLKALSVDKHERFASIRAFRQALFPPPLTPLTRRQLLGAVAATSLGLGVSALSGYKIWQWTRPLWLAAELHGHRAGVTSVVFSRDGGKLFSASHDHTVRVWRWQRGKSERLLTGHTDSVRGLALWGQYQILSASWDGTVRAWNWRNGALVALWRPHLGRLSAVTTDPNEQWAVAGGEGGLWALHAEGQQGRRYAFPPIRALSFHPNGALLAVGDEEGTVWLWDIARHRTIARWRAHTGAVTALAFHPSGQWVLSGGEDATLVVWDLVTRAVIRRLAGWHQREIRAVTFRPDGLVAVSCSMDDRLRVWRLPDWRVAVVQDGGRNWALALAFDPSGTWLAAASKDERVKVWRLRL</sequence>
<dbReference type="InterPro" id="IPR000719">
    <property type="entry name" value="Prot_kinase_dom"/>
</dbReference>
<dbReference type="PROSITE" id="PS00107">
    <property type="entry name" value="PROTEIN_KINASE_ATP"/>
    <property type="match status" value="1"/>
</dbReference>
<keyword evidence="2" id="KW-0677">Repeat</keyword>
<feature type="binding site" evidence="4">
    <location>
        <position position="77"/>
    </location>
    <ligand>
        <name>ATP</name>
        <dbReference type="ChEBI" id="CHEBI:30616"/>
    </ligand>
</feature>
<dbReference type="Gene3D" id="3.30.200.20">
    <property type="entry name" value="Phosphorylase Kinase, domain 1"/>
    <property type="match status" value="1"/>
</dbReference>
<feature type="repeat" description="WD" evidence="3">
    <location>
        <begin position="601"/>
        <end position="636"/>
    </location>
</feature>
<keyword evidence="6" id="KW-0418">Kinase</keyword>
<dbReference type="AlphaFoldDB" id="A0A2H5XBM5"/>
<evidence type="ECO:0000256" key="4">
    <source>
        <dbReference type="PROSITE-ProRule" id="PRU10141"/>
    </source>
</evidence>
<dbReference type="Proteomes" id="UP000236173">
    <property type="component" value="Unassembled WGS sequence"/>
</dbReference>
<dbReference type="InterPro" id="IPR017441">
    <property type="entry name" value="Protein_kinase_ATP_BS"/>
</dbReference>
<dbReference type="PANTHER" id="PTHR19879:SF9">
    <property type="entry name" value="TRANSCRIPTION INITIATION FACTOR TFIID SUBUNIT 5"/>
    <property type="match status" value="1"/>
</dbReference>
<protein>
    <submittedName>
        <fullName evidence="6">Serine/threonine-protein kinase StkP</fullName>
        <ecNumber evidence="6">2.7.11.1</ecNumber>
    </submittedName>
</protein>
<dbReference type="PROSITE" id="PS50082">
    <property type="entry name" value="WD_REPEATS_2"/>
    <property type="match status" value="6"/>
</dbReference>
<evidence type="ECO:0000313" key="6">
    <source>
        <dbReference type="EMBL" id="GBC98575.1"/>
    </source>
</evidence>
<dbReference type="InterPro" id="IPR019775">
    <property type="entry name" value="WD40_repeat_CS"/>
</dbReference>
<dbReference type="InterPro" id="IPR015943">
    <property type="entry name" value="WD40/YVTN_repeat-like_dom_sf"/>
</dbReference>
<dbReference type="InterPro" id="IPR036322">
    <property type="entry name" value="WD40_repeat_dom_sf"/>
</dbReference>
<feature type="repeat" description="WD" evidence="3">
    <location>
        <begin position="395"/>
        <end position="435"/>
    </location>
</feature>
<feature type="repeat" description="WD" evidence="3">
    <location>
        <begin position="516"/>
        <end position="557"/>
    </location>
</feature>
<keyword evidence="6" id="KW-0808">Transferase</keyword>
<keyword evidence="4" id="KW-0547">Nucleotide-binding</keyword>
<evidence type="ECO:0000259" key="5">
    <source>
        <dbReference type="PROSITE" id="PS50011"/>
    </source>
</evidence>
<comment type="caution">
    <text evidence="6">The sequence shown here is derived from an EMBL/GenBank/DDBJ whole genome shotgun (WGS) entry which is preliminary data.</text>
</comment>
<feature type="repeat" description="WD" evidence="3">
    <location>
        <begin position="481"/>
        <end position="515"/>
    </location>
</feature>
<feature type="repeat" description="WD" evidence="3">
    <location>
        <begin position="559"/>
        <end position="592"/>
    </location>
</feature>
<dbReference type="Gene3D" id="2.130.10.10">
    <property type="entry name" value="YVTN repeat-like/Quinoprotein amine dehydrogenase"/>
    <property type="match status" value="2"/>
</dbReference>
<evidence type="ECO:0000256" key="1">
    <source>
        <dbReference type="ARBA" id="ARBA00022574"/>
    </source>
</evidence>
<evidence type="ECO:0000256" key="2">
    <source>
        <dbReference type="ARBA" id="ARBA00022737"/>
    </source>
</evidence>
<dbReference type="SMART" id="SM00320">
    <property type="entry name" value="WD40"/>
    <property type="match status" value="7"/>
</dbReference>
<dbReference type="PANTHER" id="PTHR19879">
    <property type="entry name" value="TRANSCRIPTION INITIATION FACTOR TFIID"/>
    <property type="match status" value="1"/>
</dbReference>
<accession>A0A2H5XBM5</accession>
<dbReference type="InterPro" id="IPR001680">
    <property type="entry name" value="WD40_rpt"/>
</dbReference>
<dbReference type="SUPFAM" id="SSF50978">
    <property type="entry name" value="WD40 repeat-like"/>
    <property type="match status" value="1"/>
</dbReference>
<dbReference type="Pfam" id="PF00069">
    <property type="entry name" value="Pkinase"/>
    <property type="match status" value="1"/>
</dbReference>
<proteinExistence type="predicted"/>
<organism evidence="6 7">
    <name type="scientific">Candidatus Fervidibacter japonicus</name>
    <dbReference type="NCBI Taxonomy" id="2035412"/>
    <lineage>
        <taxon>Bacteria</taxon>
        <taxon>Candidatus Fervidibacterota</taxon>
        <taxon>Candidatus Fervidibacter</taxon>
    </lineage>
</organism>
<dbReference type="InterPro" id="IPR011009">
    <property type="entry name" value="Kinase-like_dom_sf"/>
</dbReference>
<dbReference type="SMART" id="SM00220">
    <property type="entry name" value="S_TKc"/>
    <property type="match status" value="1"/>
</dbReference>
<dbReference type="SUPFAM" id="SSF56112">
    <property type="entry name" value="Protein kinase-like (PK-like)"/>
    <property type="match status" value="1"/>
</dbReference>
<dbReference type="PROSITE" id="PS50011">
    <property type="entry name" value="PROTEIN_KINASE_DOM"/>
    <property type="match status" value="1"/>
</dbReference>
<feature type="repeat" description="WD" evidence="3">
    <location>
        <begin position="353"/>
        <end position="394"/>
    </location>
</feature>
<gene>
    <name evidence="6" type="primary">stkP_2</name>
    <name evidence="6" type="ORF">HRbin17_01088</name>
</gene>
<name>A0A2H5XBM5_9BACT</name>
<dbReference type="GO" id="GO:0005524">
    <property type="term" value="F:ATP binding"/>
    <property type="evidence" value="ECO:0007669"/>
    <property type="project" value="UniProtKB-UniRule"/>
</dbReference>
<dbReference type="EC" id="2.7.11.1" evidence="6"/>
<reference evidence="7" key="1">
    <citation type="submission" date="2017-09" db="EMBL/GenBank/DDBJ databases">
        <title>Metaegenomics of thermophilic ammonia-oxidizing enrichment culture.</title>
        <authorList>
            <person name="Kato S."/>
            <person name="Suzuki K."/>
        </authorList>
    </citation>
    <scope>NUCLEOTIDE SEQUENCE [LARGE SCALE GENOMIC DNA]</scope>
</reference>
<dbReference type="GO" id="GO:0004674">
    <property type="term" value="F:protein serine/threonine kinase activity"/>
    <property type="evidence" value="ECO:0007669"/>
    <property type="project" value="UniProtKB-EC"/>
</dbReference>
<keyword evidence="4" id="KW-0067">ATP-binding</keyword>
<dbReference type="EMBL" id="BEHT01000012">
    <property type="protein sequence ID" value="GBC98575.1"/>
    <property type="molecule type" value="Genomic_DNA"/>
</dbReference>
<evidence type="ECO:0000256" key="3">
    <source>
        <dbReference type="PROSITE-ProRule" id="PRU00221"/>
    </source>
</evidence>
<keyword evidence="1 3" id="KW-0853">WD repeat</keyword>
<dbReference type="InterPro" id="IPR020472">
    <property type="entry name" value="WD40_PAC1"/>
</dbReference>
<dbReference type="PROSITE" id="PS00678">
    <property type="entry name" value="WD_REPEATS_1"/>
    <property type="match status" value="1"/>
</dbReference>
<dbReference type="Gene3D" id="1.10.510.10">
    <property type="entry name" value="Transferase(Phosphotransferase) domain 1"/>
    <property type="match status" value="1"/>
</dbReference>
<dbReference type="PROSITE" id="PS50294">
    <property type="entry name" value="WD_REPEATS_REGION"/>
    <property type="match status" value="4"/>
</dbReference>
<dbReference type="Pfam" id="PF00400">
    <property type="entry name" value="WD40"/>
    <property type="match status" value="6"/>
</dbReference>
<dbReference type="CDD" id="cd14014">
    <property type="entry name" value="STKc_PknB_like"/>
    <property type="match status" value="1"/>
</dbReference>
<dbReference type="CDD" id="cd00200">
    <property type="entry name" value="WD40"/>
    <property type="match status" value="1"/>
</dbReference>
<dbReference type="PRINTS" id="PR00320">
    <property type="entry name" value="GPROTEINBRPT"/>
</dbReference>